<protein>
    <submittedName>
        <fullName evidence="1">Uncharacterized protein</fullName>
    </submittedName>
</protein>
<dbReference type="Proteomes" id="UP001434883">
    <property type="component" value="Unassembled WGS sequence"/>
</dbReference>
<name>A0ABV0RR74_9TELE</name>
<gene>
    <name evidence="1" type="ORF">XENOCAPTIV_009651</name>
</gene>
<reference evidence="1 2" key="1">
    <citation type="submission" date="2021-06" db="EMBL/GenBank/DDBJ databases">
        <authorList>
            <person name="Palmer J.M."/>
        </authorList>
    </citation>
    <scope>NUCLEOTIDE SEQUENCE [LARGE SCALE GENOMIC DNA]</scope>
    <source>
        <strain evidence="1 2">XC_2019</strain>
        <tissue evidence="1">Muscle</tissue>
    </source>
</reference>
<keyword evidence="2" id="KW-1185">Reference proteome</keyword>
<dbReference type="EMBL" id="JAHRIN010052574">
    <property type="protein sequence ID" value="MEQ2210192.1"/>
    <property type="molecule type" value="Genomic_DNA"/>
</dbReference>
<evidence type="ECO:0000313" key="1">
    <source>
        <dbReference type="EMBL" id="MEQ2210192.1"/>
    </source>
</evidence>
<proteinExistence type="predicted"/>
<organism evidence="1 2">
    <name type="scientific">Xenoophorus captivus</name>
    <dbReference type="NCBI Taxonomy" id="1517983"/>
    <lineage>
        <taxon>Eukaryota</taxon>
        <taxon>Metazoa</taxon>
        <taxon>Chordata</taxon>
        <taxon>Craniata</taxon>
        <taxon>Vertebrata</taxon>
        <taxon>Euteleostomi</taxon>
        <taxon>Actinopterygii</taxon>
        <taxon>Neopterygii</taxon>
        <taxon>Teleostei</taxon>
        <taxon>Neoteleostei</taxon>
        <taxon>Acanthomorphata</taxon>
        <taxon>Ovalentaria</taxon>
        <taxon>Atherinomorphae</taxon>
        <taxon>Cyprinodontiformes</taxon>
        <taxon>Goodeidae</taxon>
        <taxon>Xenoophorus</taxon>
    </lineage>
</organism>
<sequence>MVQKELKLADSSVFSCSLLLLLSHFHKCLFFVSKETNYREHMAIGGLMLSGKVVSSSHISWPYHAEWAFLNTIHIYCPIPSCWCAGHSGENMFSANQNFFL</sequence>
<accession>A0ABV0RR74</accession>
<comment type="caution">
    <text evidence="1">The sequence shown here is derived from an EMBL/GenBank/DDBJ whole genome shotgun (WGS) entry which is preliminary data.</text>
</comment>
<evidence type="ECO:0000313" key="2">
    <source>
        <dbReference type="Proteomes" id="UP001434883"/>
    </source>
</evidence>